<reference evidence="1" key="1">
    <citation type="submission" date="2020-05" db="EMBL/GenBank/DDBJ databases">
        <title>Large-scale comparative analyses of tick genomes elucidate their genetic diversity and vector capacities.</title>
        <authorList>
            <person name="Jia N."/>
            <person name="Wang J."/>
            <person name="Shi W."/>
            <person name="Du L."/>
            <person name="Sun Y."/>
            <person name="Zhan W."/>
            <person name="Jiang J."/>
            <person name="Wang Q."/>
            <person name="Zhang B."/>
            <person name="Ji P."/>
            <person name="Sakyi L.B."/>
            <person name="Cui X."/>
            <person name="Yuan T."/>
            <person name="Jiang B."/>
            <person name="Yang W."/>
            <person name="Lam T.T.-Y."/>
            <person name="Chang Q."/>
            <person name="Ding S."/>
            <person name="Wang X."/>
            <person name="Zhu J."/>
            <person name="Ruan X."/>
            <person name="Zhao L."/>
            <person name="Wei J."/>
            <person name="Que T."/>
            <person name="Du C."/>
            <person name="Cheng J."/>
            <person name="Dai P."/>
            <person name="Han X."/>
            <person name="Huang E."/>
            <person name="Gao Y."/>
            <person name="Liu J."/>
            <person name="Shao H."/>
            <person name="Ye R."/>
            <person name="Li L."/>
            <person name="Wei W."/>
            <person name="Wang X."/>
            <person name="Wang C."/>
            <person name="Yang T."/>
            <person name="Huo Q."/>
            <person name="Li W."/>
            <person name="Guo W."/>
            <person name="Chen H."/>
            <person name="Zhou L."/>
            <person name="Ni X."/>
            <person name="Tian J."/>
            <person name="Zhou Y."/>
            <person name="Sheng Y."/>
            <person name="Liu T."/>
            <person name="Pan Y."/>
            <person name="Xia L."/>
            <person name="Li J."/>
            <person name="Zhao F."/>
            <person name="Cao W."/>
        </authorList>
    </citation>
    <scope>NUCLEOTIDE SEQUENCE</scope>
    <source>
        <tissue evidence="1">Larvae</tissue>
    </source>
</reference>
<dbReference type="EMBL" id="CM023479">
    <property type="protein sequence ID" value="KAH7974904.1"/>
    <property type="molecule type" value="Genomic_DNA"/>
</dbReference>
<name>A0ACB8DRR5_DERSI</name>
<evidence type="ECO:0000313" key="1">
    <source>
        <dbReference type="EMBL" id="KAH7974904.1"/>
    </source>
</evidence>
<sequence>MRECNLLRLVQAFICSRITYSAPYLSLICAESERLEASLRKAYKTALGLPMSTATHKLMALGISNTA</sequence>
<proteinExistence type="predicted"/>
<protein>
    <submittedName>
        <fullName evidence="1">Uncharacterized protein</fullName>
    </submittedName>
</protein>
<evidence type="ECO:0000313" key="2">
    <source>
        <dbReference type="Proteomes" id="UP000821865"/>
    </source>
</evidence>
<keyword evidence="2" id="KW-1185">Reference proteome</keyword>
<organism evidence="1 2">
    <name type="scientific">Dermacentor silvarum</name>
    <name type="common">Tick</name>
    <dbReference type="NCBI Taxonomy" id="543639"/>
    <lineage>
        <taxon>Eukaryota</taxon>
        <taxon>Metazoa</taxon>
        <taxon>Ecdysozoa</taxon>
        <taxon>Arthropoda</taxon>
        <taxon>Chelicerata</taxon>
        <taxon>Arachnida</taxon>
        <taxon>Acari</taxon>
        <taxon>Parasitiformes</taxon>
        <taxon>Ixodida</taxon>
        <taxon>Ixodoidea</taxon>
        <taxon>Ixodidae</taxon>
        <taxon>Rhipicephalinae</taxon>
        <taxon>Dermacentor</taxon>
    </lineage>
</organism>
<accession>A0ACB8DRR5</accession>
<comment type="caution">
    <text evidence="1">The sequence shown here is derived from an EMBL/GenBank/DDBJ whole genome shotgun (WGS) entry which is preliminary data.</text>
</comment>
<gene>
    <name evidence="1" type="ORF">HPB49_021153</name>
</gene>
<dbReference type="Proteomes" id="UP000821865">
    <property type="component" value="Chromosome 10"/>
</dbReference>